<comment type="caution">
    <text evidence="1">The sequence shown here is derived from an EMBL/GenBank/DDBJ whole genome shotgun (WGS) entry which is preliminary data.</text>
</comment>
<accession>A0ABP7XW59</accession>
<name>A0ABP7XW59_9ACTN</name>
<organism evidence="1 2">
    <name type="scientific">Actinomadura keratinilytica</name>
    <dbReference type="NCBI Taxonomy" id="547461"/>
    <lineage>
        <taxon>Bacteria</taxon>
        <taxon>Bacillati</taxon>
        <taxon>Actinomycetota</taxon>
        <taxon>Actinomycetes</taxon>
        <taxon>Streptosporangiales</taxon>
        <taxon>Thermomonosporaceae</taxon>
        <taxon>Actinomadura</taxon>
    </lineage>
</organism>
<gene>
    <name evidence="1" type="ORF">GCM10022416_01150</name>
</gene>
<sequence length="83" mass="9444">MAPIGSVALMSPDKRFVEELYNRAIVNVYEPWTRRGVSWVSRAEARRAAHVVSIARQNLAMLTEAEERAEPPHAIRDDWQQAA</sequence>
<evidence type="ECO:0000313" key="2">
    <source>
        <dbReference type="Proteomes" id="UP001500266"/>
    </source>
</evidence>
<evidence type="ECO:0000313" key="1">
    <source>
        <dbReference type="EMBL" id="GAA4126940.1"/>
    </source>
</evidence>
<proteinExistence type="predicted"/>
<reference evidence="2" key="1">
    <citation type="journal article" date="2019" name="Int. J. Syst. Evol. Microbiol.">
        <title>The Global Catalogue of Microorganisms (GCM) 10K type strain sequencing project: providing services to taxonomists for standard genome sequencing and annotation.</title>
        <authorList>
            <consortium name="The Broad Institute Genomics Platform"/>
            <consortium name="The Broad Institute Genome Sequencing Center for Infectious Disease"/>
            <person name="Wu L."/>
            <person name="Ma J."/>
        </authorList>
    </citation>
    <scope>NUCLEOTIDE SEQUENCE [LARGE SCALE GENOMIC DNA]</scope>
    <source>
        <strain evidence="2">JCM 17316</strain>
    </source>
</reference>
<dbReference type="Proteomes" id="UP001500266">
    <property type="component" value="Unassembled WGS sequence"/>
</dbReference>
<dbReference type="EMBL" id="BAABDO010000001">
    <property type="protein sequence ID" value="GAA4126940.1"/>
    <property type="molecule type" value="Genomic_DNA"/>
</dbReference>
<dbReference type="RefSeq" id="WP_345016264.1">
    <property type="nucleotide sequence ID" value="NZ_BAABDO010000001.1"/>
</dbReference>
<protein>
    <submittedName>
        <fullName evidence="1">Uncharacterized protein</fullName>
    </submittedName>
</protein>
<keyword evidence="2" id="KW-1185">Reference proteome</keyword>